<reference evidence="1 2" key="1">
    <citation type="submission" date="2022-09" db="EMBL/GenBank/DDBJ databases">
        <title>New species of Phenylobacterium.</title>
        <authorList>
            <person name="Mieszkin S."/>
        </authorList>
    </citation>
    <scope>NUCLEOTIDE SEQUENCE [LARGE SCALE GENOMIC DNA]</scope>
    <source>
        <strain evidence="1 2">HK31-G</strain>
    </source>
</reference>
<evidence type="ECO:0000313" key="1">
    <source>
        <dbReference type="EMBL" id="MFD3263184.1"/>
    </source>
</evidence>
<comment type="caution">
    <text evidence="1">The sequence shown here is derived from an EMBL/GenBank/DDBJ whole genome shotgun (WGS) entry which is preliminary data.</text>
</comment>
<sequence length="94" mass="9600">MSLLDFLKGGGFPQKGRAETGAALIELMSAAGITASFDAAGNICVVSAAPGTNVGIILSGASLSAAIDLAEQRLHRIAMIHVMDSDTLFLPLTE</sequence>
<dbReference type="RefSeq" id="WP_377367918.1">
    <property type="nucleotide sequence ID" value="NZ_JAOTJD010000005.1"/>
</dbReference>
<name>A0ABW6CJD4_9CAUL</name>
<proteinExistence type="predicted"/>
<gene>
    <name evidence="1" type="ORF">OCL97_04290</name>
</gene>
<organism evidence="1 2">
    <name type="scientific">Phenylobacterium ferrooxidans</name>
    <dbReference type="NCBI Taxonomy" id="2982689"/>
    <lineage>
        <taxon>Bacteria</taxon>
        <taxon>Pseudomonadati</taxon>
        <taxon>Pseudomonadota</taxon>
        <taxon>Alphaproteobacteria</taxon>
        <taxon>Caulobacterales</taxon>
        <taxon>Caulobacteraceae</taxon>
        <taxon>Phenylobacterium</taxon>
    </lineage>
</organism>
<dbReference type="EMBL" id="JAOTJD010000005">
    <property type="protein sequence ID" value="MFD3263184.1"/>
    <property type="molecule type" value="Genomic_DNA"/>
</dbReference>
<dbReference type="Proteomes" id="UP001598130">
    <property type="component" value="Unassembled WGS sequence"/>
</dbReference>
<accession>A0ABW6CJD4</accession>
<keyword evidence="2" id="KW-1185">Reference proteome</keyword>
<evidence type="ECO:0000313" key="2">
    <source>
        <dbReference type="Proteomes" id="UP001598130"/>
    </source>
</evidence>
<protein>
    <submittedName>
        <fullName evidence="1">Uncharacterized protein</fullName>
    </submittedName>
</protein>